<accession>A0A1T4LRH1</accession>
<feature type="transmembrane region" description="Helical" evidence="1">
    <location>
        <begin position="190"/>
        <end position="209"/>
    </location>
</feature>
<evidence type="ECO:0000313" key="3">
    <source>
        <dbReference type="EMBL" id="SJZ57273.1"/>
    </source>
</evidence>
<feature type="transmembrane region" description="Helical" evidence="1">
    <location>
        <begin position="262"/>
        <end position="277"/>
    </location>
</feature>
<feature type="transmembrane region" description="Helical" evidence="1">
    <location>
        <begin position="97"/>
        <end position="116"/>
    </location>
</feature>
<dbReference type="EMBL" id="FUWO01000009">
    <property type="protein sequence ID" value="SJZ57273.1"/>
    <property type="molecule type" value="Genomic_DNA"/>
</dbReference>
<feature type="transmembrane region" description="Helical" evidence="1">
    <location>
        <begin position="30"/>
        <end position="48"/>
    </location>
</feature>
<feature type="transmembrane region" description="Helical" evidence="1">
    <location>
        <begin position="165"/>
        <end position="183"/>
    </location>
</feature>
<feature type="transmembrane region" description="Helical" evidence="1">
    <location>
        <begin position="55"/>
        <end position="74"/>
    </location>
</feature>
<organism evidence="3 4">
    <name type="scientific">Globicatella sulfidifaciens DSM 15739</name>
    <dbReference type="NCBI Taxonomy" id="1121925"/>
    <lineage>
        <taxon>Bacteria</taxon>
        <taxon>Bacillati</taxon>
        <taxon>Bacillota</taxon>
        <taxon>Bacilli</taxon>
        <taxon>Lactobacillales</taxon>
        <taxon>Aerococcaceae</taxon>
        <taxon>Globicatella</taxon>
    </lineage>
</organism>
<gene>
    <name evidence="3" type="ORF">SAMN02746011_01173</name>
</gene>
<dbReference type="AlphaFoldDB" id="A0A1T4LRH1"/>
<dbReference type="Proteomes" id="UP000189941">
    <property type="component" value="Unassembled WGS sequence"/>
</dbReference>
<keyword evidence="1" id="KW-1133">Transmembrane helix</keyword>
<keyword evidence="4" id="KW-1185">Reference proteome</keyword>
<evidence type="ECO:0000313" key="4">
    <source>
        <dbReference type="Proteomes" id="UP000189941"/>
    </source>
</evidence>
<keyword evidence="1" id="KW-0472">Membrane</keyword>
<dbReference type="OrthoDB" id="4484645at2"/>
<feature type="domain" description="DUF7973" evidence="2">
    <location>
        <begin position="4"/>
        <end position="144"/>
    </location>
</feature>
<evidence type="ECO:0000259" key="2">
    <source>
        <dbReference type="Pfam" id="PF25928"/>
    </source>
</evidence>
<sequence length="278" mass="29408">MSILAIILAFFGGVFGAAIGAIPAIGLCGFFVLIGSSIMAAGGSADFLNNVAFGYFFGPHIAFTGAVAATAYLGSKDNSGFHGTDINKQPFASNDPMALLVGGIFAVIGYLSAYLITEVLGLKVDGGAIGIVIGSIITRLVFGGGEFMSQPEEGQPVFNMSTNDLVFGLLWSAAYSAIIAYVTQLTGIPFFGFGFGAFLFFFTIFGANFPVGHHVGIISALAMVAFNNYFLAILFGVMAWFVFELVARFFNTNVKTHIDPPAYAIALFSFILNTFFIK</sequence>
<dbReference type="STRING" id="1121925.SAMN02746011_01173"/>
<feature type="transmembrane region" description="Helical" evidence="1">
    <location>
        <begin position="229"/>
        <end position="250"/>
    </location>
</feature>
<proteinExistence type="predicted"/>
<dbReference type="RefSeq" id="WP_078755922.1">
    <property type="nucleotide sequence ID" value="NZ_FUWO01000009.1"/>
</dbReference>
<feature type="domain" description="DUF7973" evidence="2">
    <location>
        <begin position="178"/>
        <end position="273"/>
    </location>
</feature>
<keyword evidence="1" id="KW-0812">Transmembrane</keyword>
<evidence type="ECO:0000256" key="1">
    <source>
        <dbReference type="SAM" id="Phobius"/>
    </source>
</evidence>
<name>A0A1T4LRH1_9LACT</name>
<reference evidence="4" key="1">
    <citation type="submission" date="2017-02" db="EMBL/GenBank/DDBJ databases">
        <authorList>
            <person name="Varghese N."/>
            <person name="Submissions S."/>
        </authorList>
    </citation>
    <scope>NUCLEOTIDE SEQUENCE [LARGE SCALE GENOMIC DNA]</scope>
    <source>
        <strain evidence="4">DSM 15739</strain>
    </source>
</reference>
<dbReference type="InterPro" id="IPR058279">
    <property type="entry name" value="DUF7973"/>
</dbReference>
<protein>
    <recommendedName>
        <fullName evidence="2">DUF7973 domain-containing protein</fullName>
    </recommendedName>
</protein>
<feature type="transmembrane region" description="Helical" evidence="1">
    <location>
        <begin position="128"/>
        <end position="145"/>
    </location>
</feature>
<dbReference type="Pfam" id="PF25928">
    <property type="entry name" value="DUF7973"/>
    <property type="match status" value="2"/>
</dbReference>